<dbReference type="RefSeq" id="WP_150436934.1">
    <property type="nucleotide sequence ID" value="NZ_VYKJ01000013.1"/>
</dbReference>
<name>A0A5J5FTV6_9GAMM</name>
<dbReference type="AlphaFoldDB" id="A0A5J5FTV6"/>
<feature type="signal peptide" evidence="1">
    <location>
        <begin position="1"/>
        <end position="19"/>
    </location>
</feature>
<protein>
    <submittedName>
        <fullName evidence="2">Uncharacterized protein</fullName>
    </submittedName>
</protein>
<evidence type="ECO:0000313" key="3">
    <source>
        <dbReference type="Proteomes" id="UP000335415"/>
    </source>
</evidence>
<dbReference type="OrthoDB" id="6433390at2"/>
<organism evidence="2 3">
    <name type="scientific">Affinibrenneria salicis</name>
    <dbReference type="NCBI Taxonomy" id="2590031"/>
    <lineage>
        <taxon>Bacteria</taxon>
        <taxon>Pseudomonadati</taxon>
        <taxon>Pseudomonadota</taxon>
        <taxon>Gammaproteobacteria</taxon>
        <taxon>Enterobacterales</taxon>
        <taxon>Pectobacteriaceae</taxon>
        <taxon>Affinibrenneria</taxon>
    </lineage>
</organism>
<keyword evidence="1" id="KW-0732">Signal</keyword>
<reference evidence="2 3" key="1">
    <citation type="submission" date="2019-09" db="EMBL/GenBank/DDBJ databases">
        <authorList>
            <person name="Li Y."/>
        </authorList>
    </citation>
    <scope>NUCLEOTIDE SEQUENCE [LARGE SCALE GENOMIC DNA]</scope>
    <source>
        <strain evidence="2 3">L3-3HA</strain>
    </source>
</reference>
<evidence type="ECO:0000313" key="2">
    <source>
        <dbReference type="EMBL" id="KAA8996689.1"/>
    </source>
</evidence>
<accession>A0A5J5FTV6</accession>
<dbReference type="EMBL" id="VYKJ01000013">
    <property type="protein sequence ID" value="KAA8996689.1"/>
    <property type="molecule type" value="Genomic_DNA"/>
</dbReference>
<feature type="chain" id="PRO_5023884025" evidence="1">
    <location>
        <begin position="20"/>
        <end position="119"/>
    </location>
</feature>
<keyword evidence="3" id="KW-1185">Reference proteome</keyword>
<sequence length="119" mass="12936">MKRMIFIASLGFMSTVASAKTVSDFINEHPDIAKNPTIKAAIQEGAMGNAVMAAASDGLPPEALSDKSTELLRENGYEYAQATLRDLATLNCSDKEYADISGFREKDCQTIIRVDSEIE</sequence>
<proteinExistence type="predicted"/>
<gene>
    <name evidence="2" type="ORF">FJU30_21025</name>
</gene>
<evidence type="ECO:0000256" key="1">
    <source>
        <dbReference type="SAM" id="SignalP"/>
    </source>
</evidence>
<comment type="caution">
    <text evidence="2">The sequence shown here is derived from an EMBL/GenBank/DDBJ whole genome shotgun (WGS) entry which is preliminary data.</text>
</comment>
<dbReference type="Proteomes" id="UP000335415">
    <property type="component" value="Unassembled WGS sequence"/>
</dbReference>